<feature type="compositionally biased region" description="Basic and acidic residues" evidence="1">
    <location>
        <begin position="1"/>
        <end position="17"/>
    </location>
</feature>
<feature type="region of interest" description="Disordered" evidence="1">
    <location>
        <begin position="350"/>
        <end position="474"/>
    </location>
</feature>
<feature type="region of interest" description="Disordered" evidence="1">
    <location>
        <begin position="1"/>
        <end position="33"/>
    </location>
</feature>
<dbReference type="InterPro" id="IPR026004">
    <property type="entry name" value="Septum_form"/>
</dbReference>
<name>A0ABM7SW31_9MYCO</name>
<evidence type="ECO:0000313" key="5">
    <source>
        <dbReference type="Proteomes" id="UP000826012"/>
    </source>
</evidence>
<keyword evidence="5" id="KW-1185">Reference proteome</keyword>
<dbReference type="EMBL" id="AP024828">
    <property type="protein sequence ID" value="BCZ22219.1"/>
    <property type="molecule type" value="Genomic_DNA"/>
</dbReference>
<accession>A0ABM7SW31</accession>
<evidence type="ECO:0000313" key="4">
    <source>
        <dbReference type="EMBL" id="BCZ22219.1"/>
    </source>
</evidence>
<organism evidence="4 5">
    <name type="scientific">Mycobacterium senriense</name>
    <dbReference type="NCBI Taxonomy" id="2775496"/>
    <lineage>
        <taxon>Bacteria</taxon>
        <taxon>Bacillati</taxon>
        <taxon>Actinomycetota</taxon>
        <taxon>Actinomycetes</taxon>
        <taxon>Mycobacteriales</taxon>
        <taxon>Mycobacteriaceae</taxon>
        <taxon>Mycobacterium</taxon>
        <taxon>Mycobacterium avium complex (MAC)</taxon>
    </lineage>
</organism>
<keyword evidence="2" id="KW-0472">Membrane</keyword>
<feature type="compositionally biased region" description="Low complexity" evidence="1">
    <location>
        <begin position="19"/>
        <end position="29"/>
    </location>
</feature>
<feature type="compositionally biased region" description="Low complexity" evidence="1">
    <location>
        <begin position="413"/>
        <end position="427"/>
    </location>
</feature>
<evidence type="ECO:0000256" key="1">
    <source>
        <dbReference type="SAM" id="MobiDB-lite"/>
    </source>
</evidence>
<dbReference type="Pfam" id="PF13845">
    <property type="entry name" value="Septum_form"/>
    <property type="match status" value="1"/>
</dbReference>
<gene>
    <name evidence="4" type="ORF">MTY59_20740</name>
</gene>
<evidence type="ECO:0000256" key="2">
    <source>
        <dbReference type="SAM" id="Phobius"/>
    </source>
</evidence>
<keyword evidence="2" id="KW-0812">Transmembrane</keyword>
<feature type="transmembrane region" description="Helical" evidence="2">
    <location>
        <begin position="50"/>
        <end position="72"/>
    </location>
</feature>
<keyword evidence="2" id="KW-1133">Transmembrane helix</keyword>
<reference evidence="4 5" key="2">
    <citation type="submission" date="2021-07" db="EMBL/GenBank/DDBJ databases">
        <authorList>
            <person name="Matsumoto Y."/>
            <person name="Motooka D."/>
            <person name="Nakamura S."/>
        </authorList>
    </citation>
    <scope>NUCLEOTIDE SEQUENCE [LARGE SCALE GENOMIC DNA]</scope>
    <source>
        <strain evidence="4 5">TY59</strain>
    </source>
</reference>
<dbReference type="Proteomes" id="UP000826012">
    <property type="component" value="Chromosome"/>
</dbReference>
<feature type="domain" description="Septum formation-related" evidence="3">
    <location>
        <begin position="101"/>
        <end position="325"/>
    </location>
</feature>
<feature type="compositionally biased region" description="Low complexity" evidence="1">
    <location>
        <begin position="373"/>
        <end position="393"/>
    </location>
</feature>
<reference evidence="4 5" key="1">
    <citation type="submission" date="2021-07" db="EMBL/GenBank/DDBJ databases">
        <title>Complete genome sequence of nontuberculous Mycobacterium sp. TY59.</title>
        <authorList>
            <person name="Fukushima K."/>
        </authorList>
    </citation>
    <scope>NUCLEOTIDE SEQUENCE [LARGE SCALE GENOMIC DNA]</scope>
    <source>
        <strain evidence="4 5">TY59</strain>
    </source>
</reference>
<sequence length="474" mass="49336">MSQAPEKELSEAREGRVVESSAASTEESSGQQPSAFLWPRSLQARATRRALLLTALGGLLIAGLVTAIPVGGTGPGRFLDSSPVRSTGTKSDAAFNRASPGECLMWPDTTPESARIVNCGDDHKFEVAESIDMRTFPGSEYGPSAAPPTPARIQQITQEQCEAAVRNYLGAKFDPNSRFTVSLLWPGDRAWRQSGDRRMLCGLQLPGMNNQQQPFKGKVADVDQSKVWPAGTCLGIDSATNQPTDAPVDCAAPHAMEVTGTVNLAEKFPGALPAEPDQDGFIKDSCTKMTDAYLAPVKLRTTTLTLIYPTVPLASWTAGSREVACSIGATLGNGGWATLLNSAKGQLLINGQPPVAPPDIPEERLTMPPIPLQAPAQSPSSQSGSGAATGSAPEIPPNNQHLPGQQPAPQPQQAPQQQAPQQQAPAQQAPPPADNGAPPANPAPEAPAPPPPPPPPPPANPAPEAPPAEAPPGG</sequence>
<evidence type="ECO:0000259" key="3">
    <source>
        <dbReference type="Pfam" id="PF13845"/>
    </source>
</evidence>
<proteinExistence type="predicted"/>
<feature type="compositionally biased region" description="Pro residues" evidence="1">
    <location>
        <begin position="428"/>
        <end position="474"/>
    </location>
</feature>
<protein>
    <recommendedName>
        <fullName evidence="3">Septum formation-related domain-containing protein</fullName>
    </recommendedName>
</protein>